<feature type="chain" id="PRO_5036927799" evidence="2">
    <location>
        <begin position="22"/>
        <end position="168"/>
    </location>
</feature>
<dbReference type="AlphaFoldDB" id="A0A914ERV9"/>
<protein>
    <submittedName>
        <fullName evidence="4">Uncharacterized protein</fullName>
    </submittedName>
</protein>
<dbReference type="Proteomes" id="UP000887540">
    <property type="component" value="Unplaced"/>
</dbReference>
<organism evidence="3 4">
    <name type="scientific">Acrobeloides nanus</name>
    <dbReference type="NCBI Taxonomy" id="290746"/>
    <lineage>
        <taxon>Eukaryota</taxon>
        <taxon>Metazoa</taxon>
        <taxon>Ecdysozoa</taxon>
        <taxon>Nematoda</taxon>
        <taxon>Chromadorea</taxon>
        <taxon>Rhabditida</taxon>
        <taxon>Tylenchina</taxon>
        <taxon>Cephalobomorpha</taxon>
        <taxon>Cephaloboidea</taxon>
        <taxon>Cephalobidae</taxon>
        <taxon>Acrobeloides</taxon>
    </lineage>
</organism>
<keyword evidence="3" id="KW-1185">Reference proteome</keyword>
<evidence type="ECO:0000256" key="2">
    <source>
        <dbReference type="SAM" id="SignalP"/>
    </source>
</evidence>
<sequence length="168" mass="18852">MFYLLIFTIFVILNSLEGVLANDQQCNAAFIQEKCQKFFKCNGSCLKNETTGETTHVCINCPAFEECKKDPEKCPNPPKSESEQTKKPYKSKIQISSFLKAEGEKNNCSINGNKHNCGWIGCCRTSVEMDCFPGLQSCCRCNEVDNEKSFGLHPCNGCCRWGPFVDCN</sequence>
<evidence type="ECO:0000313" key="3">
    <source>
        <dbReference type="Proteomes" id="UP000887540"/>
    </source>
</evidence>
<keyword evidence="2" id="KW-0732">Signal</keyword>
<evidence type="ECO:0000256" key="1">
    <source>
        <dbReference type="SAM" id="MobiDB-lite"/>
    </source>
</evidence>
<feature type="region of interest" description="Disordered" evidence="1">
    <location>
        <begin position="69"/>
        <end position="90"/>
    </location>
</feature>
<name>A0A914ERV9_9BILA</name>
<evidence type="ECO:0000313" key="4">
    <source>
        <dbReference type="WBParaSite" id="ACRNAN_scaffold9739.g31850.t1"/>
    </source>
</evidence>
<proteinExistence type="predicted"/>
<reference evidence="4" key="1">
    <citation type="submission" date="2022-11" db="UniProtKB">
        <authorList>
            <consortium name="WormBaseParasite"/>
        </authorList>
    </citation>
    <scope>IDENTIFICATION</scope>
</reference>
<feature type="signal peptide" evidence="2">
    <location>
        <begin position="1"/>
        <end position="21"/>
    </location>
</feature>
<dbReference type="WBParaSite" id="ACRNAN_scaffold9739.g31850.t1">
    <property type="protein sequence ID" value="ACRNAN_scaffold9739.g31850.t1"/>
    <property type="gene ID" value="ACRNAN_scaffold9739.g31850"/>
</dbReference>
<accession>A0A914ERV9</accession>